<sequence>METIYSFKGWLKAIIDNENAEVLCQLEENGVGNIGKKTLVEMAKAQFEHWKEFCQLLDTESRIAVHVCVYGNDILPNGLLCRKEHECVYRDFVKIEPHRKNINL</sequence>
<reference evidence="3 4" key="1">
    <citation type="journal article" date="2019" name="Nat. Med.">
        <title>A library of human gut bacterial isolates paired with longitudinal multiomics data enables mechanistic microbiome research.</title>
        <authorList>
            <person name="Poyet M."/>
            <person name="Groussin M."/>
            <person name="Gibbons S.M."/>
            <person name="Avila-Pacheco J."/>
            <person name="Jiang X."/>
            <person name="Kearney S.M."/>
            <person name="Perrotta A.R."/>
            <person name="Berdy B."/>
            <person name="Zhao S."/>
            <person name="Lieberman T.D."/>
            <person name="Swanson P.K."/>
            <person name="Smith M."/>
            <person name="Roesemann S."/>
            <person name="Alexander J.E."/>
            <person name="Rich S.A."/>
            <person name="Livny J."/>
            <person name="Vlamakis H."/>
            <person name="Clish C."/>
            <person name="Bullock K."/>
            <person name="Deik A."/>
            <person name="Scott J."/>
            <person name="Pierce K.A."/>
            <person name="Xavier R.J."/>
            <person name="Alm E.J."/>
        </authorList>
    </citation>
    <scope>NUCLEOTIDE SEQUENCE [LARGE SCALE GENOMIC DNA]</scope>
    <source>
        <strain evidence="1 4">BIOML-A1</strain>
        <strain evidence="2 3">BIOML-A4</strain>
    </source>
</reference>
<dbReference type="EMBL" id="VVYY01000027">
    <property type="protein sequence ID" value="KAA5393077.1"/>
    <property type="molecule type" value="Genomic_DNA"/>
</dbReference>
<protein>
    <submittedName>
        <fullName evidence="2">Uncharacterized protein</fullName>
    </submittedName>
</protein>
<gene>
    <name evidence="2" type="ORF">F2Y51_20530</name>
    <name evidence="1" type="ORF">F2Y58_20805</name>
</gene>
<evidence type="ECO:0000313" key="2">
    <source>
        <dbReference type="EMBL" id="KAA5401837.1"/>
    </source>
</evidence>
<dbReference type="RefSeq" id="WP_130054489.1">
    <property type="nucleotide sequence ID" value="NZ_JADNBX010000001.1"/>
</dbReference>
<accession>A0A4Q5HL20</accession>
<evidence type="ECO:0000313" key="1">
    <source>
        <dbReference type="EMBL" id="KAA5393077.1"/>
    </source>
</evidence>
<proteinExistence type="predicted"/>
<dbReference type="EMBL" id="VVZA01000028">
    <property type="protein sequence ID" value="KAA5401837.1"/>
    <property type="molecule type" value="Genomic_DNA"/>
</dbReference>
<comment type="caution">
    <text evidence="2">The sequence shown here is derived from an EMBL/GenBank/DDBJ whole genome shotgun (WGS) entry which is preliminary data.</text>
</comment>
<evidence type="ECO:0000313" key="4">
    <source>
        <dbReference type="Proteomes" id="UP000481616"/>
    </source>
</evidence>
<organism evidence="2 3">
    <name type="scientific">Phocaeicola dorei</name>
    <dbReference type="NCBI Taxonomy" id="357276"/>
    <lineage>
        <taxon>Bacteria</taxon>
        <taxon>Pseudomonadati</taxon>
        <taxon>Bacteroidota</taxon>
        <taxon>Bacteroidia</taxon>
        <taxon>Bacteroidales</taxon>
        <taxon>Bacteroidaceae</taxon>
        <taxon>Phocaeicola</taxon>
    </lineage>
</organism>
<dbReference type="AlphaFoldDB" id="A0A4Q5HL20"/>
<name>A0A4Q5HL20_9BACT</name>
<evidence type="ECO:0000313" key="3">
    <source>
        <dbReference type="Proteomes" id="UP000441162"/>
    </source>
</evidence>
<dbReference type="Proteomes" id="UP000481616">
    <property type="component" value="Unassembled WGS sequence"/>
</dbReference>
<dbReference type="Proteomes" id="UP000441162">
    <property type="component" value="Unassembled WGS sequence"/>
</dbReference>